<keyword evidence="1 3" id="KW-0808">Transferase</keyword>
<evidence type="ECO:0000256" key="2">
    <source>
        <dbReference type="SAM" id="MobiDB-lite"/>
    </source>
</evidence>
<dbReference type="EMBL" id="CP115149">
    <property type="protein sequence ID" value="WBL36428.1"/>
    <property type="molecule type" value="Genomic_DNA"/>
</dbReference>
<evidence type="ECO:0000313" key="3">
    <source>
        <dbReference type="EMBL" id="WBL36428.1"/>
    </source>
</evidence>
<feature type="compositionally biased region" description="Pro residues" evidence="2">
    <location>
        <begin position="278"/>
        <end position="289"/>
    </location>
</feature>
<feature type="compositionally biased region" description="Basic residues" evidence="2">
    <location>
        <begin position="311"/>
        <end position="323"/>
    </location>
</feature>
<dbReference type="PANTHER" id="PTHR48207">
    <property type="entry name" value="SUCCINATE--HYDROXYMETHYLGLUTARATE COA-TRANSFERASE"/>
    <property type="match status" value="1"/>
</dbReference>
<dbReference type="InterPro" id="IPR023606">
    <property type="entry name" value="CoA-Trfase_III_dom_1_sf"/>
</dbReference>
<dbReference type="Proteomes" id="UP001212803">
    <property type="component" value="Chromosome"/>
</dbReference>
<evidence type="ECO:0000313" key="4">
    <source>
        <dbReference type="Proteomes" id="UP001212803"/>
    </source>
</evidence>
<proteinExistence type="predicted"/>
<dbReference type="SUPFAM" id="SSF89796">
    <property type="entry name" value="CoA-transferase family III (CaiB/BaiF)"/>
    <property type="match status" value="1"/>
</dbReference>
<feature type="region of interest" description="Disordered" evidence="2">
    <location>
        <begin position="269"/>
        <end position="445"/>
    </location>
</feature>
<name>A0ABY7M7E3_9CHLR</name>
<feature type="compositionally biased region" description="Polar residues" evidence="2">
    <location>
        <begin position="431"/>
        <end position="445"/>
    </location>
</feature>
<feature type="compositionally biased region" description="Basic residues" evidence="2">
    <location>
        <begin position="370"/>
        <end position="399"/>
    </location>
</feature>
<dbReference type="InterPro" id="IPR003673">
    <property type="entry name" value="CoA-Trfase_fam_III"/>
</dbReference>
<dbReference type="Gene3D" id="3.40.50.10540">
    <property type="entry name" value="Crotonobetainyl-coa:carnitine coa-transferase, domain 1"/>
    <property type="match status" value="1"/>
</dbReference>
<feature type="compositionally biased region" description="Low complexity" evidence="2">
    <location>
        <begin position="401"/>
        <end position="415"/>
    </location>
</feature>
<dbReference type="GO" id="GO:0016740">
    <property type="term" value="F:transferase activity"/>
    <property type="evidence" value="ECO:0007669"/>
    <property type="project" value="UniProtKB-KW"/>
</dbReference>
<sequence>MDALQGVTVLDFTSHLAGPYCTKLLADLGARVIKVERPGGDPARNLPPFLGDQPGPDRSATFQYLNTNKESVILDLKQPASRDVVRALVGLADLVVTASPPRVEEALGIDYATLSSYKDLPVVAITNFGHDGPYRDYSLDDLVVYAMGAEMYSHGLASREPLKLGGTAATLQCGAMAAVAAMGALTAYEVHGVGQLVDVPCFTVQISNIDRRSSSILAYRFSGRVQDRPASHISGLAGGIYPVADGYVEIAALPGTYWRRFVEMIGDDTLKDPSRDSPSPPSSPAPAKPSTPSSSLDARTHPGRSLGSRPRAPRHVRPPLHRPRPLERRKLPRTRPLDHGPAPRPRRTADARPPLHLRKDPVAHPLRSPAPRRTHPRRPPGGRSRTRCHRIPRRRRSHRMSAPFRSRASASATSPPSGPGKPPPCTSPTSALSASKSKTPSSGTP</sequence>
<dbReference type="PANTHER" id="PTHR48207:SF3">
    <property type="entry name" value="SUCCINATE--HYDROXYMETHYLGLUTARATE COA-TRANSFERASE"/>
    <property type="match status" value="1"/>
</dbReference>
<protein>
    <submittedName>
        <fullName evidence="3">CoA transferase</fullName>
    </submittedName>
</protein>
<dbReference type="Pfam" id="PF02515">
    <property type="entry name" value="CoA_transf_3"/>
    <property type="match status" value="1"/>
</dbReference>
<gene>
    <name evidence="3" type="ORF">O0235_02340</name>
</gene>
<organism evidence="3 4">
    <name type="scientific">Tepidiforma flava</name>
    <dbReference type="NCBI Taxonomy" id="3004094"/>
    <lineage>
        <taxon>Bacteria</taxon>
        <taxon>Bacillati</taxon>
        <taxon>Chloroflexota</taxon>
        <taxon>Tepidiformia</taxon>
        <taxon>Tepidiformales</taxon>
        <taxon>Tepidiformaceae</taxon>
        <taxon>Tepidiforma</taxon>
    </lineage>
</organism>
<reference evidence="3 4" key="1">
    <citation type="journal article" date="2023" name="ISME J.">
        <title>Thermophilic Dehalococcoidia with unusual traits shed light on an unexpected past.</title>
        <authorList>
            <person name="Palmer M."/>
            <person name="Covington J.K."/>
            <person name="Zhou E.M."/>
            <person name="Thomas S.C."/>
            <person name="Habib N."/>
            <person name="Seymour C.O."/>
            <person name="Lai D."/>
            <person name="Johnston J."/>
            <person name="Hashimi A."/>
            <person name="Jiao J.Y."/>
            <person name="Muok A.R."/>
            <person name="Liu L."/>
            <person name="Xian W.D."/>
            <person name="Zhi X.Y."/>
            <person name="Li M.M."/>
            <person name="Silva L.P."/>
            <person name="Bowen B.P."/>
            <person name="Louie K."/>
            <person name="Briegel A."/>
            <person name="Pett-Ridge J."/>
            <person name="Weber P.K."/>
            <person name="Tocheva E.I."/>
            <person name="Woyke T."/>
            <person name="Northen T.R."/>
            <person name="Mayali X."/>
            <person name="Li W.J."/>
            <person name="Hedlund B.P."/>
        </authorList>
    </citation>
    <scope>NUCLEOTIDE SEQUENCE [LARGE SCALE GENOMIC DNA]</scope>
    <source>
        <strain evidence="3 4">YIM 72310</strain>
    </source>
</reference>
<keyword evidence="4" id="KW-1185">Reference proteome</keyword>
<accession>A0ABY7M7E3</accession>
<evidence type="ECO:0000256" key="1">
    <source>
        <dbReference type="ARBA" id="ARBA00022679"/>
    </source>
</evidence>
<dbReference type="InterPro" id="IPR050483">
    <property type="entry name" value="CoA-transferase_III_domain"/>
</dbReference>
<feature type="compositionally biased region" description="Pro residues" evidence="2">
    <location>
        <begin position="416"/>
        <end position="426"/>
    </location>
</feature>